<name>A0ABR1Y7J8_9PEZI</name>
<proteinExistence type="predicted"/>
<gene>
    <name evidence="1" type="ORF">IWX90DRAFT_34403</name>
</gene>
<organism evidence="1 2">
    <name type="scientific">Phyllosticta citrichinensis</name>
    <dbReference type="NCBI Taxonomy" id="1130410"/>
    <lineage>
        <taxon>Eukaryota</taxon>
        <taxon>Fungi</taxon>
        <taxon>Dikarya</taxon>
        <taxon>Ascomycota</taxon>
        <taxon>Pezizomycotina</taxon>
        <taxon>Dothideomycetes</taxon>
        <taxon>Dothideomycetes incertae sedis</taxon>
        <taxon>Botryosphaeriales</taxon>
        <taxon>Phyllostictaceae</taxon>
        <taxon>Phyllosticta</taxon>
    </lineage>
</organism>
<evidence type="ECO:0000313" key="2">
    <source>
        <dbReference type="Proteomes" id="UP001456524"/>
    </source>
</evidence>
<accession>A0ABR1Y7J8</accession>
<protein>
    <submittedName>
        <fullName evidence="1">Uncharacterized protein</fullName>
    </submittedName>
</protein>
<dbReference type="Proteomes" id="UP001456524">
    <property type="component" value="Unassembled WGS sequence"/>
</dbReference>
<reference evidence="1 2" key="1">
    <citation type="journal article" date="2022" name="G3 (Bethesda)">
        <title>Enemy or ally: a genomic approach to elucidate the lifestyle of Phyllosticta citrichinaensis.</title>
        <authorList>
            <person name="Buijs V.A."/>
            <person name="Groenewald J.Z."/>
            <person name="Haridas S."/>
            <person name="LaButti K.M."/>
            <person name="Lipzen A."/>
            <person name="Martin F.M."/>
            <person name="Barry K."/>
            <person name="Grigoriev I.V."/>
            <person name="Crous P.W."/>
            <person name="Seidl M.F."/>
        </authorList>
    </citation>
    <scope>NUCLEOTIDE SEQUENCE [LARGE SCALE GENOMIC DNA]</scope>
    <source>
        <strain evidence="1 2">CBS 129764</strain>
    </source>
</reference>
<evidence type="ECO:0000313" key="1">
    <source>
        <dbReference type="EMBL" id="KAK8177873.1"/>
    </source>
</evidence>
<sequence length="213" mass="23915">MSAISEQQRFKTCEKEDNTDTGILETWVVPGVFCREAAVQLVSSIFVRFSKHTPSGLAEPHLTLYLAQGLRVNQLDGIVKARLQFFKFLVQECSTCLTLLQPPASWPSPTLRSHPCVCIVPRPIKLLGPVPGLTTAEVAARAGLCWSTWHIVLEIIGGIRRSKTLRACCSAGSLKQLDTLVFFCHSQGWCLWQLRNQLRFAKRHWPRMCIVLS</sequence>
<dbReference type="EMBL" id="JBBWUH010000001">
    <property type="protein sequence ID" value="KAK8177873.1"/>
    <property type="molecule type" value="Genomic_DNA"/>
</dbReference>
<keyword evidence="2" id="KW-1185">Reference proteome</keyword>
<comment type="caution">
    <text evidence="1">The sequence shown here is derived from an EMBL/GenBank/DDBJ whole genome shotgun (WGS) entry which is preliminary data.</text>
</comment>